<feature type="compositionally biased region" description="Low complexity" evidence="1">
    <location>
        <begin position="37"/>
        <end position="52"/>
    </location>
</feature>
<evidence type="ECO:0000256" key="1">
    <source>
        <dbReference type="SAM" id="MobiDB-lite"/>
    </source>
</evidence>
<dbReference type="EMBL" id="CP012670">
    <property type="protein sequence ID" value="AUX25302.1"/>
    <property type="molecule type" value="Genomic_DNA"/>
</dbReference>
<feature type="region of interest" description="Disordered" evidence="1">
    <location>
        <begin position="37"/>
        <end position="72"/>
    </location>
</feature>
<dbReference type="Proteomes" id="UP000295781">
    <property type="component" value="Chromosome"/>
</dbReference>
<protein>
    <recommendedName>
        <fullName evidence="2">DUF4347 domain-containing protein</fullName>
    </recommendedName>
</protein>
<dbReference type="OrthoDB" id="5513018at2"/>
<feature type="compositionally biased region" description="Pro residues" evidence="1">
    <location>
        <begin position="53"/>
        <end position="68"/>
    </location>
</feature>
<dbReference type="AlphaFoldDB" id="A0A4V0NE86"/>
<evidence type="ECO:0000313" key="3">
    <source>
        <dbReference type="EMBL" id="AUX25302.1"/>
    </source>
</evidence>
<feature type="domain" description="DUF4347" evidence="2">
    <location>
        <begin position="116"/>
        <end position="211"/>
    </location>
</feature>
<accession>A0A4V0NE86</accession>
<evidence type="ECO:0000259" key="2">
    <source>
        <dbReference type="Pfam" id="PF14252"/>
    </source>
</evidence>
<dbReference type="Pfam" id="PF14252">
    <property type="entry name" value="DUF4347"/>
    <property type="match status" value="1"/>
</dbReference>
<dbReference type="RefSeq" id="WP_129352127.1">
    <property type="nucleotide sequence ID" value="NZ_CP012670.1"/>
</dbReference>
<organism evidence="3 4">
    <name type="scientific">Sorangium cellulosum</name>
    <name type="common">Polyangium cellulosum</name>
    <dbReference type="NCBI Taxonomy" id="56"/>
    <lineage>
        <taxon>Bacteria</taxon>
        <taxon>Pseudomonadati</taxon>
        <taxon>Myxococcota</taxon>
        <taxon>Polyangia</taxon>
        <taxon>Polyangiales</taxon>
        <taxon>Polyangiaceae</taxon>
        <taxon>Sorangium</taxon>
    </lineage>
</organism>
<proteinExistence type="predicted"/>
<evidence type="ECO:0000313" key="4">
    <source>
        <dbReference type="Proteomes" id="UP000295781"/>
    </source>
</evidence>
<sequence length="261" mass="27582">MGTSLRLVLFDNTDLGRGAARWVNDARRRLVGLRRAAAPAAPDATAPDATAPDAPPPDAPPPDAPPPDGTADISIGLTRIWRAGAVLHRMTGAADAWLGAASWAESLAWAARTARARRQKIASLQAWGHGGWGYMALGGTRLDEAALRAGSPLDEALTAFREELTGPEAVVWLRCCSAFGHTGRTFARALADRLGCRVASHTYIIGFYQSGTHSLRPGEEPTWDPREGVRLSGGRPVGARASGASEPNTVTCLTFDLPPGY</sequence>
<reference evidence="3 4" key="1">
    <citation type="submission" date="2015-09" db="EMBL/GenBank/DDBJ databases">
        <title>Sorangium comparison.</title>
        <authorList>
            <person name="Zaburannyi N."/>
            <person name="Bunk B."/>
            <person name="Overmann J."/>
            <person name="Mueller R."/>
        </authorList>
    </citation>
    <scope>NUCLEOTIDE SEQUENCE [LARGE SCALE GENOMIC DNA]</scope>
    <source>
        <strain evidence="3 4">So ceGT47</strain>
    </source>
</reference>
<name>A0A4V0NE86_SORCE</name>
<gene>
    <name evidence="3" type="ORF">SOCEGT47_058460</name>
</gene>
<dbReference type="InterPro" id="IPR025592">
    <property type="entry name" value="DUF4347"/>
</dbReference>